<dbReference type="SUPFAM" id="SSF49899">
    <property type="entry name" value="Concanavalin A-like lectins/glucanases"/>
    <property type="match status" value="1"/>
</dbReference>
<evidence type="ECO:0000313" key="1">
    <source>
        <dbReference type="EMBL" id="TKC94711.1"/>
    </source>
</evidence>
<dbReference type="Gene3D" id="2.60.120.200">
    <property type="match status" value="1"/>
</dbReference>
<dbReference type="AlphaFoldDB" id="A0A4U1IL33"/>
<accession>A0A4U1IL33</accession>
<gene>
    <name evidence="1" type="ORF">E8A74_47830</name>
</gene>
<protein>
    <submittedName>
        <fullName evidence="1">Uncharacterized protein</fullName>
    </submittedName>
</protein>
<dbReference type="Proteomes" id="UP000309215">
    <property type="component" value="Unassembled WGS sequence"/>
</dbReference>
<comment type="caution">
    <text evidence="1">The sequence shown here is derived from an EMBL/GenBank/DDBJ whole genome shotgun (WGS) entry which is preliminary data.</text>
</comment>
<keyword evidence="2" id="KW-1185">Reference proteome</keyword>
<evidence type="ECO:0000313" key="2">
    <source>
        <dbReference type="Proteomes" id="UP000309215"/>
    </source>
</evidence>
<dbReference type="InterPro" id="IPR013320">
    <property type="entry name" value="ConA-like_dom_sf"/>
</dbReference>
<organism evidence="1 2">
    <name type="scientific">Polyangium fumosum</name>
    <dbReference type="NCBI Taxonomy" id="889272"/>
    <lineage>
        <taxon>Bacteria</taxon>
        <taxon>Pseudomonadati</taxon>
        <taxon>Myxococcota</taxon>
        <taxon>Polyangia</taxon>
        <taxon>Polyangiales</taxon>
        <taxon>Polyangiaceae</taxon>
        <taxon>Polyangium</taxon>
    </lineage>
</organism>
<dbReference type="EMBL" id="SSMQ01000104">
    <property type="protein sequence ID" value="TKC94711.1"/>
    <property type="molecule type" value="Genomic_DNA"/>
</dbReference>
<proteinExistence type="predicted"/>
<dbReference type="RefSeq" id="WP_136935878.1">
    <property type="nucleotide sequence ID" value="NZ_SSMQ01000104.1"/>
</dbReference>
<name>A0A4U1IL33_9BACT</name>
<sequence>MVEVGWKITRGPVPASGPTTSNLVARYNASNLTTIGTKVAVWDDLVGAHDLTLLGLPINAPIVDTSGTFPFVHFAQANPASPVVQILSHASLTLGACTLIAAFRPTAHYDRFVWCHGDAPQANPGAGLRTRSMIVEYSRDPGSGLQVIQRVGRTLPTAVDAQPWLIVAFVSDGTTNGTFVTVNGAFLPTRVSAPPALPPGSASVPTSFNVGGRGDQDAAFHFEGDIHEILVYNAVLSHTDLALNTTYLKNVLGL</sequence>
<reference evidence="1 2" key="1">
    <citation type="submission" date="2019-04" db="EMBL/GenBank/DDBJ databases">
        <authorList>
            <person name="Li Y."/>
            <person name="Wang J."/>
        </authorList>
    </citation>
    <scope>NUCLEOTIDE SEQUENCE [LARGE SCALE GENOMIC DNA]</scope>
    <source>
        <strain evidence="1 2">DSM 14668</strain>
    </source>
</reference>